<dbReference type="AlphaFoldDB" id="A0A8J2SFG8"/>
<evidence type="ECO:0000313" key="1">
    <source>
        <dbReference type="EMBL" id="CAH0366674.1"/>
    </source>
</evidence>
<gene>
    <name evidence="1" type="ORF">PECAL_1P31800</name>
</gene>
<comment type="caution">
    <text evidence="1">The sequence shown here is derived from an EMBL/GenBank/DDBJ whole genome shotgun (WGS) entry which is preliminary data.</text>
</comment>
<organism evidence="1 2">
    <name type="scientific">Pelagomonas calceolata</name>
    <dbReference type="NCBI Taxonomy" id="35677"/>
    <lineage>
        <taxon>Eukaryota</taxon>
        <taxon>Sar</taxon>
        <taxon>Stramenopiles</taxon>
        <taxon>Ochrophyta</taxon>
        <taxon>Pelagophyceae</taxon>
        <taxon>Pelagomonadales</taxon>
        <taxon>Pelagomonadaceae</taxon>
        <taxon>Pelagomonas</taxon>
    </lineage>
</organism>
<proteinExistence type="predicted"/>
<accession>A0A8J2SFG8</accession>
<name>A0A8J2SFG8_9STRA</name>
<dbReference type="EMBL" id="CAKKNE010000001">
    <property type="protein sequence ID" value="CAH0366674.1"/>
    <property type="molecule type" value="Genomic_DNA"/>
</dbReference>
<dbReference type="OrthoDB" id="10597930at2759"/>
<sequence length="323" mass="36168">MATQLLRAPEKGTKQQSLVDDQQLELRTQMAAHYLQTDHDTDGGRLIQGQVDHTLLVGHRVRTSTEELEKLRAEFGTDQLQLEKCFVCQRTVTHGEFGVDHIMFYLEGDEERETRKVRSTPRIWCGPCAKAHAKRNKKPYLRSRTEESLREAWQGFVSKVREGQGQDVDGEELVAEPGNESTKKLWAWLSKVLVAKDFVEVAKARFRVTEVRCSGDVDLENRCFAVDMTVTYECITKLVTGEEVQCEGSSVVVVALKDEEVSTQIKPGGSAQLTGYDDPSLVERATQKVELAARIWAKKAVPKLVVGRLGDLKAKALKLVGAK</sequence>
<keyword evidence="2" id="KW-1185">Reference proteome</keyword>
<reference evidence="1" key="1">
    <citation type="submission" date="2021-11" db="EMBL/GenBank/DDBJ databases">
        <authorList>
            <consortium name="Genoscope - CEA"/>
            <person name="William W."/>
        </authorList>
    </citation>
    <scope>NUCLEOTIDE SEQUENCE</scope>
</reference>
<evidence type="ECO:0000313" key="2">
    <source>
        <dbReference type="Proteomes" id="UP000789595"/>
    </source>
</evidence>
<dbReference type="Proteomes" id="UP000789595">
    <property type="component" value="Unassembled WGS sequence"/>
</dbReference>
<protein>
    <submittedName>
        <fullName evidence="1">Uncharacterized protein</fullName>
    </submittedName>
</protein>